<comment type="caution">
    <text evidence="2">The sequence shown here is derived from an EMBL/GenBank/DDBJ whole genome shotgun (WGS) entry which is preliminary data.</text>
</comment>
<dbReference type="FunFam" id="1.10.750.20:FF:000001">
    <property type="entry name" value="Ankyrin repeat and SOCS box containing 1"/>
    <property type="match status" value="1"/>
</dbReference>
<proteinExistence type="predicted"/>
<dbReference type="SMART" id="SM00969">
    <property type="entry name" value="SOCS_box"/>
    <property type="match status" value="1"/>
</dbReference>
<evidence type="ECO:0000259" key="1">
    <source>
        <dbReference type="PROSITE" id="PS50225"/>
    </source>
</evidence>
<dbReference type="GO" id="GO:0035556">
    <property type="term" value="P:intracellular signal transduction"/>
    <property type="evidence" value="ECO:0007669"/>
    <property type="project" value="InterPro"/>
</dbReference>
<dbReference type="SUPFAM" id="SSF158235">
    <property type="entry name" value="SOCS box-like"/>
    <property type="match status" value="1"/>
</dbReference>
<evidence type="ECO:0000313" key="3">
    <source>
        <dbReference type="EMBL" id="GFY42941.1"/>
    </source>
</evidence>
<dbReference type="Pfam" id="PF07525">
    <property type="entry name" value="SOCS_box"/>
    <property type="match status" value="1"/>
</dbReference>
<dbReference type="AlphaFoldDB" id="A0A8X6IGN9"/>
<dbReference type="InterPro" id="IPR001496">
    <property type="entry name" value="SOCS_box"/>
</dbReference>
<organism evidence="2 4">
    <name type="scientific">Trichonephila inaurata madagascariensis</name>
    <dbReference type="NCBI Taxonomy" id="2747483"/>
    <lineage>
        <taxon>Eukaryota</taxon>
        <taxon>Metazoa</taxon>
        <taxon>Ecdysozoa</taxon>
        <taxon>Arthropoda</taxon>
        <taxon>Chelicerata</taxon>
        <taxon>Arachnida</taxon>
        <taxon>Araneae</taxon>
        <taxon>Araneomorphae</taxon>
        <taxon>Entelegynae</taxon>
        <taxon>Araneoidea</taxon>
        <taxon>Nephilidae</taxon>
        <taxon>Trichonephila</taxon>
        <taxon>Trichonephila inaurata</taxon>
    </lineage>
</organism>
<dbReference type="EMBL" id="BMAV01003397">
    <property type="protein sequence ID" value="GFY42941.1"/>
    <property type="molecule type" value="Genomic_DNA"/>
</dbReference>
<dbReference type="CDD" id="cd03587">
    <property type="entry name" value="SOCS"/>
    <property type="match status" value="1"/>
</dbReference>
<dbReference type="InterPro" id="IPR036036">
    <property type="entry name" value="SOCS_box-like_dom_sf"/>
</dbReference>
<sequence>MAIELGKRLWDFMTSITENETPFVPTKSESIPFESIKLRTASEVVRFSYIVHKSLSYLDLSVGEYGRLEKSCYTKDAYKNEILEYRYVLSHYHLDVSKKLDDNISESNETFCVRRTGFNSFYLKEVLVVDESVYRMENDGESLVKIAIQKSNNKIRTLRNFVQFFSDPIYILYQNFVPYLHLIIEERGDSELVCQFLQVSPYKMIDFFITSHSPLLVDFVLYHSTLAKRRIFGGELDWRRIRFSLNLGCFYQLIKYGYNYPFFPGNFLRRVRVHFEYNCSPRASRNLFVTRREAIYMLTTIFLFGNEADQPMDLAELFWDTIPDLFFTRFEIYEICDEFDVYPVIRNRFIRSYESKISSGYLKGPIPRSLIHLCRCSIRKHMSSLFQLPRGIDTLTIPEKLKEYLRLSIPHEFV</sequence>
<dbReference type="OrthoDB" id="6414312at2759"/>
<reference evidence="2" key="1">
    <citation type="submission" date="2020-08" db="EMBL/GenBank/DDBJ databases">
        <title>Multicomponent nature underlies the extraordinary mechanical properties of spider dragline silk.</title>
        <authorList>
            <person name="Kono N."/>
            <person name="Nakamura H."/>
            <person name="Mori M."/>
            <person name="Yoshida Y."/>
            <person name="Ohtoshi R."/>
            <person name="Malay A.D."/>
            <person name="Moran D.A.P."/>
            <person name="Tomita M."/>
            <person name="Numata K."/>
            <person name="Arakawa K."/>
        </authorList>
    </citation>
    <scope>NUCLEOTIDE SEQUENCE</scope>
</reference>
<dbReference type="Proteomes" id="UP000886998">
    <property type="component" value="Unassembled WGS sequence"/>
</dbReference>
<evidence type="ECO:0000313" key="2">
    <source>
        <dbReference type="EMBL" id="GFS45273.1"/>
    </source>
</evidence>
<gene>
    <name evidence="2" type="primary">NCL1_41151</name>
    <name evidence="3" type="ORF">TNIN_142291</name>
    <name evidence="2" type="ORF">TNIN_79001</name>
</gene>
<dbReference type="EMBL" id="BMAV01025854">
    <property type="protein sequence ID" value="GFS45273.1"/>
    <property type="molecule type" value="Genomic_DNA"/>
</dbReference>
<name>A0A8X6IGN9_9ARAC</name>
<dbReference type="Gene3D" id="1.10.750.20">
    <property type="entry name" value="SOCS box"/>
    <property type="match status" value="1"/>
</dbReference>
<protein>
    <submittedName>
        <fullName evidence="2">SOCS box domain-containing protein</fullName>
    </submittedName>
</protein>
<accession>A0A8X6IGN9</accession>
<keyword evidence="4" id="KW-1185">Reference proteome</keyword>
<feature type="domain" description="SOCS box" evidence="1">
    <location>
        <begin position="367"/>
        <end position="406"/>
    </location>
</feature>
<evidence type="ECO:0000313" key="4">
    <source>
        <dbReference type="Proteomes" id="UP000886998"/>
    </source>
</evidence>
<dbReference type="PROSITE" id="PS50225">
    <property type="entry name" value="SOCS"/>
    <property type="match status" value="1"/>
</dbReference>